<evidence type="ECO:0000313" key="2">
    <source>
        <dbReference type="EMBL" id="KAF9698461.1"/>
    </source>
</evidence>
<name>A0A8H7J7E5_9PLEO</name>
<feature type="region of interest" description="Disordered" evidence="1">
    <location>
        <begin position="154"/>
        <end position="271"/>
    </location>
</feature>
<reference evidence="2" key="1">
    <citation type="submission" date="2018-12" db="EMBL/GenBank/DDBJ databases">
        <authorList>
            <person name="Syme R.A."/>
            <person name="Farfan-Caceres L."/>
            <person name="Lichtenzveig J."/>
        </authorList>
    </citation>
    <scope>NUCLEOTIDE SEQUENCE</scope>
    <source>
        <strain evidence="2">Al4</strain>
    </source>
</reference>
<reference evidence="2" key="2">
    <citation type="submission" date="2020-09" db="EMBL/GenBank/DDBJ databases">
        <title>Reference genome assembly for Australian Ascochyta lentis isolate Al4.</title>
        <authorList>
            <person name="Lee R.C."/>
            <person name="Farfan-Caceres L.M."/>
            <person name="Debler J.W."/>
            <person name="Williams A.H."/>
            <person name="Henares B.M."/>
        </authorList>
    </citation>
    <scope>NUCLEOTIDE SEQUENCE</scope>
    <source>
        <strain evidence="2">Al4</strain>
    </source>
</reference>
<gene>
    <name evidence="2" type="ORF">EKO04_003453</name>
</gene>
<comment type="caution">
    <text evidence="2">The sequence shown here is derived from an EMBL/GenBank/DDBJ whole genome shotgun (WGS) entry which is preliminary data.</text>
</comment>
<dbReference type="OrthoDB" id="3946225at2759"/>
<proteinExistence type="predicted"/>
<feature type="region of interest" description="Disordered" evidence="1">
    <location>
        <begin position="104"/>
        <end position="123"/>
    </location>
</feature>
<feature type="compositionally biased region" description="Basic and acidic residues" evidence="1">
    <location>
        <begin position="83"/>
        <end position="92"/>
    </location>
</feature>
<dbReference type="EMBL" id="RZGK01000006">
    <property type="protein sequence ID" value="KAF9698461.1"/>
    <property type="molecule type" value="Genomic_DNA"/>
</dbReference>
<evidence type="ECO:0000313" key="3">
    <source>
        <dbReference type="Proteomes" id="UP000651452"/>
    </source>
</evidence>
<protein>
    <submittedName>
        <fullName evidence="2">Uncharacterized protein</fullName>
    </submittedName>
</protein>
<evidence type="ECO:0000256" key="1">
    <source>
        <dbReference type="SAM" id="MobiDB-lite"/>
    </source>
</evidence>
<dbReference type="AlphaFoldDB" id="A0A8H7J7E5"/>
<organism evidence="2 3">
    <name type="scientific">Ascochyta lentis</name>
    <dbReference type="NCBI Taxonomy" id="205686"/>
    <lineage>
        <taxon>Eukaryota</taxon>
        <taxon>Fungi</taxon>
        <taxon>Dikarya</taxon>
        <taxon>Ascomycota</taxon>
        <taxon>Pezizomycotina</taxon>
        <taxon>Dothideomycetes</taxon>
        <taxon>Pleosporomycetidae</taxon>
        <taxon>Pleosporales</taxon>
        <taxon>Pleosporineae</taxon>
        <taxon>Didymellaceae</taxon>
        <taxon>Ascochyta</taxon>
    </lineage>
</organism>
<feature type="region of interest" description="Disordered" evidence="1">
    <location>
        <begin position="70"/>
        <end position="92"/>
    </location>
</feature>
<feature type="compositionally biased region" description="Low complexity" evidence="1">
    <location>
        <begin position="239"/>
        <end position="253"/>
    </location>
</feature>
<keyword evidence="3" id="KW-1185">Reference proteome</keyword>
<accession>A0A8H7J7E5</accession>
<sequence length="369" mass="41073">MANRDYAAGIDPKRRISLWGKITNGLQLETDWDSAPPLTAGLRESFPDLLPGRLSVNAPPVPTILQPGRHATADPVNSTRNLRTGERSQRDLPRTIILGGVSYQRSVHRRPSQRVRPQQNPHQQKIFQPVPDHDLFSAATPHGRVHSVVRNGDLYEDPRSAPAPPSCVTVPHLQQQQEPNRDLDQHNTTSPHLPVAHPGHQYSRTRTVRRIPAQSSLRNQVSRDNNHRTSPHQPSTRAPHTTTTLNHTIPTTNQSGGYSHYPSFSPLPQTAPHPLLPPSSNRTSSAAIHARQHPWTNHPTVPELQGSSFLSPPLPPCSQSNLSIATFENLNNPVGPPMSKCDANMQALKMRILAPWRSWRAKVSWMFRG</sequence>
<feature type="compositionally biased region" description="Polar residues" evidence="1">
    <location>
        <begin position="213"/>
        <end position="223"/>
    </location>
</feature>
<dbReference type="Proteomes" id="UP000651452">
    <property type="component" value="Unassembled WGS sequence"/>
</dbReference>